<evidence type="ECO:0000256" key="1">
    <source>
        <dbReference type="SAM" id="SignalP"/>
    </source>
</evidence>
<sequence length="141" mass="15214">MTMSRKYPRGVTLLLGLAGIVAGAAGAAVAAPAPGAVQVSVERTRGKSQISVFQVSGGLREAAEVLRLASSPAFRGLRSHYVPEDRSGRYRYEVTVRYRDGEDKKIVTYSDTTSAPPVLFKVIRKVETFPTPAFPPGFPFN</sequence>
<evidence type="ECO:0000313" key="2">
    <source>
        <dbReference type="EMBL" id="MFC4065051.1"/>
    </source>
</evidence>
<dbReference type="Proteomes" id="UP001595867">
    <property type="component" value="Unassembled WGS sequence"/>
</dbReference>
<accession>A0ABV8IPB5</accession>
<evidence type="ECO:0000313" key="3">
    <source>
        <dbReference type="Proteomes" id="UP001595867"/>
    </source>
</evidence>
<comment type="caution">
    <text evidence="2">The sequence shown here is derived from an EMBL/GenBank/DDBJ whole genome shotgun (WGS) entry which is preliminary data.</text>
</comment>
<reference evidence="3" key="1">
    <citation type="journal article" date="2019" name="Int. J. Syst. Evol. Microbiol.">
        <title>The Global Catalogue of Microorganisms (GCM) 10K type strain sequencing project: providing services to taxonomists for standard genome sequencing and annotation.</title>
        <authorList>
            <consortium name="The Broad Institute Genomics Platform"/>
            <consortium name="The Broad Institute Genome Sequencing Center for Infectious Disease"/>
            <person name="Wu L."/>
            <person name="Ma J."/>
        </authorList>
    </citation>
    <scope>NUCLEOTIDE SEQUENCE [LARGE SCALE GENOMIC DNA]</scope>
    <source>
        <strain evidence="3">TBRC 5832</strain>
    </source>
</reference>
<organism evidence="2 3">
    <name type="scientific">Actinoplanes subglobosus</name>
    <dbReference type="NCBI Taxonomy" id="1547892"/>
    <lineage>
        <taxon>Bacteria</taxon>
        <taxon>Bacillati</taxon>
        <taxon>Actinomycetota</taxon>
        <taxon>Actinomycetes</taxon>
        <taxon>Micromonosporales</taxon>
        <taxon>Micromonosporaceae</taxon>
        <taxon>Actinoplanes</taxon>
    </lineage>
</organism>
<feature type="chain" id="PRO_5046673762" evidence="1">
    <location>
        <begin position="31"/>
        <end position="141"/>
    </location>
</feature>
<keyword evidence="1" id="KW-0732">Signal</keyword>
<protein>
    <submittedName>
        <fullName evidence="2">Uncharacterized protein</fullName>
    </submittedName>
</protein>
<gene>
    <name evidence="2" type="ORF">ACFO0C_08915</name>
</gene>
<proteinExistence type="predicted"/>
<feature type="signal peptide" evidence="1">
    <location>
        <begin position="1"/>
        <end position="30"/>
    </location>
</feature>
<dbReference type="EMBL" id="JBHSBL010000006">
    <property type="protein sequence ID" value="MFC4065051.1"/>
    <property type="molecule type" value="Genomic_DNA"/>
</dbReference>
<name>A0ABV8IPB5_9ACTN</name>
<keyword evidence="3" id="KW-1185">Reference proteome</keyword>
<dbReference type="RefSeq" id="WP_378066069.1">
    <property type="nucleotide sequence ID" value="NZ_JBHSBL010000006.1"/>
</dbReference>